<dbReference type="RefSeq" id="WP_261497278.1">
    <property type="nucleotide sequence ID" value="NZ_JAOCQF010000003.1"/>
</dbReference>
<dbReference type="SUPFAM" id="SSF56935">
    <property type="entry name" value="Porins"/>
    <property type="match status" value="1"/>
</dbReference>
<accession>A0ABT2NUX1</accession>
<evidence type="ECO:0000313" key="3">
    <source>
        <dbReference type="Proteomes" id="UP001205601"/>
    </source>
</evidence>
<feature type="signal peptide" evidence="1">
    <location>
        <begin position="1"/>
        <end position="24"/>
    </location>
</feature>
<comment type="caution">
    <text evidence="2">The sequence shown here is derived from an EMBL/GenBank/DDBJ whole genome shotgun (WGS) entry which is preliminary data.</text>
</comment>
<reference evidence="3" key="1">
    <citation type="submission" date="2023-07" db="EMBL/GenBank/DDBJ databases">
        <title>Defluviimonas sediminis sp. nov., isolated from mangrove sediment.</title>
        <authorList>
            <person name="Liu L."/>
            <person name="Li J."/>
            <person name="Huang Y."/>
            <person name="Pan J."/>
            <person name="Li M."/>
        </authorList>
    </citation>
    <scope>NUCLEOTIDE SEQUENCE [LARGE SCALE GENOMIC DNA]</scope>
    <source>
        <strain evidence="3">FT324</strain>
    </source>
</reference>
<keyword evidence="3" id="KW-1185">Reference proteome</keyword>
<gene>
    <name evidence="2" type="ORF">N5I32_17910</name>
</gene>
<protein>
    <recommendedName>
        <fullName evidence="4">Outer membrane beta-barrel protein</fullName>
    </recommendedName>
</protein>
<name>A0ABT2NUX1_9RHOB</name>
<feature type="chain" id="PRO_5046353482" description="Outer membrane beta-barrel protein" evidence="1">
    <location>
        <begin position="25"/>
        <end position="456"/>
    </location>
</feature>
<dbReference type="InterPro" id="IPR023614">
    <property type="entry name" value="Porin_dom_sf"/>
</dbReference>
<dbReference type="Gene3D" id="2.40.160.10">
    <property type="entry name" value="Porin"/>
    <property type="match status" value="1"/>
</dbReference>
<dbReference type="Proteomes" id="UP001205601">
    <property type="component" value="Unassembled WGS sequence"/>
</dbReference>
<keyword evidence="1" id="KW-0732">Signal</keyword>
<proteinExistence type="predicted"/>
<evidence type="ECO:0000256" key="1">
    <source>
        <dbReference type="SAM" id="SignalP"/>
    </source>
</evidence>
<evidence type="ECO:0008006" key="4">
    <source>
        <dbReference type="Google" id="ProtNLM"/>
    </source>
</evidence>
<dbReference type="EMBL" id="JAOCQF010000003">
    <property type="protein sequence ID" value="MCT8331399.1"/>
    <property type="molecule type" value="Genomic_DNA"/>
</dbReference>
<sequence>MGITGKRFAVAATVITLAPTFAAAQTGGGEGNPGGFQIDIGLTTGLTYDSNLSLDPGGDSATIWDTGLTVALSSVTPSQRFDFVVGGVLRYIDTEGDSEFGLEDPRARFGYLRESLNSRLEFAASYSDVDRDFLDPFTDVTDESGDSGTVATTDVELRYETGLQEPFGFSVDLTHNKIDYSDTTDPDLEDSQTDRAIVEARMRLSSVSTVTVSADREWYEADDAEQTDRDSETYLAALRHEMGPTLTLDASLGHTRIETEEFGITEVDSGAVGSIGLTRALGNGTANVLLATRIETTGRRTELTFGREMELPRGSLEAMLGASRGDDGDIDAIGSLTYVQRTRSGELTASVSRSAYADDDDESVLDTRAAVTYRHEINAVSRLDLGVEWSLVDRSAGGIPDETDYTRVSAAYTRELTVDWDLTGGISHRTRSDTDEGDADSTTVFVTLSRNFSFRP</sequence>
<organism evidence="2 3">
    <name type="scientific">Albidovulum sediminis</name>
    <dbReference type="NCBI Taxonomy" id="3066345"/>
    <lineage>
        <taxon>Bacteria</taxon>
        <taxon>Pseudomonadati</taxon>
        <taxon>Pseudomonadota</taxon>
        <taxon>Alphaproteobacteria</taxon>
        <taxon>Rhodobacterales</taxon>
        <taxon>Paracoccaceae</taxon>
        <taxon>Albidovulum</taxon>
    </lineage>
</organism>
<evidence type="ECO:0000313" key="2">
    <source>
        <dbReference type="EMBL" id="MCT8331399.1"/>
    </source>
</evidence>